<proteinExistence type="predicted"/>
<organism evidence="11 12">
    <name type="scientific">Steroidobacter agaridevorans</name>
    <dbReference type="NCBI Taxonomy" id="2695856"/>
    <lineage>
        <taxon>Bacteria</taxon>
        <taxon>Pseudomonadati</taxon>
        <taxon>Pseudomonadota</taxon>
        <taxon>Gammaproteobacteria</taxon>
        <taxon>Steroidobacterales</taxon>
        <taxon>Steroidobacteraceae</taxon>
        <taxon>Steroidobacter</taxon>
    </lineage>
</organism>
<feature type="coiled-coil region" evidence="7">
    <location>
        <begin position="397"/>
        <end position="437"/>
    </location>
</feature>
<dbReference type="InterPro" id="IPR008271">
    <property type="entry name" value="Ser/Thr_kinase_AS"/>
</dbReference>
<dbReference type="AlphaFoldDB" id="A0A829YC13"/>
<feature type="transmembrane region" description="Helical" evidence="8">
    <location>
        <begin position="440"/>
        <end position="460"/>
    </location>
</feature>
<dbReference type="PANTHER" id="PTHR43289">
    <property type="entry name" value="MITOGEN-ACTIVATED PROTEIN KINASE KINASE KINASE 20-RELATED"/>
    <property type="match status" value="1"/>
</dbReference>
<name>A0A829YC13_9GAMM</name>
<keyword evidence="7" id="KW-0175">Coiled coil</keyword>
<dbReference type="Pfam" id="PF13374">
    <property type="entry name" value="TPR_10"/>
    <property type="match status" value="1"/>
</dbReference>
<dbReference type="Pfam" id="PF00069">
    <property type="entry name" value="Pkinase"/>
    <property type="match status" value="1"/>
</dbReference>
<dbReference type="InterPro" id="IPR000719">
    <property type="entry name" value="Prot_kinase_dom"/>
</dbReference>
<evidence type="ECO:0000313" key="11">
    <source>
        <dbReference type="EMBL" id="GFE80348.1"/>
    </source>
</evidence>
<dbReference type="GO" id="GO:0000160">
    <property type="term" value="P:phosphorelay signal transduction system"/>
    <property type="evidence" value="ECO:0007669"/>
    <property type="project" value="InterPro"/>
</dbReference>
<evidence type="ECO:0000256" key="3">
    <source>
        <dbReference type="ARBA" id="ARBA00022777"/>
    </source>
</evidence>
<evidence type="ECO:0000256" key="8">
    <source>
        <dbReference type="SAM" id="Phobius"/>
    </source>
</evidence>
<evidence type="ECO:0000256" key="5">
    <source>
        <dbReference type="ARBA" id="ARBA00023125"/>
    </source>
</evidence>
<dbReference type="PROSITE" id="PS00108">
    <property type="entry name" value="PROTEIN_KINASE_ST"/>
    <property type="match status" value="1"/>
</dbReference>
<dbReference type="GO" id="GO:0006355">
    <property type="term" value="P:regulation of DNA-templated transcription"/>
    <property type="evidence" value="ECO:0007669"/>
    <property type="project" value="InterPro"/>
</dbReference>
<keyword evidence="1" id="KW-0808">Transferase</keyword>
<dbReference type="SUPFAM" id="SSF48452">
    <property type="entry name" value="TPR-like"/>
    <property type="match status" value="2"/>
</dbReference>
<keyword evidence="12" id="KW-1185">Reference proteome</keyword>
<dbReference type="InterPro" id="IPR016032">
    <property type="entry name" value="Sig_transdc_resp-reg_C-effctor"/>
</dbReference>
<protein>
    <recommendedName>
        <fullName evidence="13">Non-specific serine/threonine protein kinase</fullName>
    </recommendedName>
</protein>
<sequence length="922" mass="101915">MDVGYGDQRNSNGGAPPEGDVPSFIWRFADAELDEACWRLSVRGQPVELEPRPLQVLRELLRCAGEVVRKDELVEAVYGHQHVTDGALNQAISKLRSALGDRDQTIITTVHRLGYRLAVPVQVRAASSTQAQPVTLQTGGTLPGRDQWELVAPLGANRGIEVWLARHRKLGEQRVFKISVDGARLSCLKREVTLYRMLSQQLGERDDFVKVLDWNFELAPFYIECEYGGVDLLQWWQAQSGAAGVPLEQRLELLASVADSLADAHAVGVLHKDMKPGNILVEATGDGRWRTRLADFGSAHLLQLDRLAQFGITRLGFTQTQASGGTPLYLAPEVIADGSATAPSDVYALGVMLYQLVVGDLRKPLAPGWERDIADEVLRSDIASAVDGNPQRRLTSARELAQRLRQLDARREDLRAQQQLRERAAETASQLERLRARRPWLITAVSALCVGLAVGIWFYLNALRSERAAREQAAVAQAVSDFFSREVLSAAAPYEDIGESKTPTVREAVDRALNRIGERFREQPAIEAAIRASAGEVYGELTDLSAAIDQDRKALALFRASLGAEHPRSLQAQYWLSQDLTEASRFDEAAQLIAEADAVLQRQAVDDPRALFAAYRARCYHGIMTSDYERAVGDCEATLESQRQIDPNDGTARFKWLANLATLYSRMGRFEQADPLFAEGLETLRRDGGAASPTGARFKNLYGINLVLERRYQQAEPLLREAYETLVAHNPANLYAHETLGLLSVIYARTGRPQEALAASRTSYEHYLRDAGTESHFTALAEGLLGVHECEAGQCDSGIAHLESARARLGQQLGERHPQTQRLEFFLARSLLETKRPVEDIEPLLAALDPKALETASPERDWAPRLELLRGRLLAAQGRGAEAMKLLEPALDRLRKMGSAQTEVVAAEELRHSVVAARSPTP</sequence>
<keyword evidence="8" id="KW-1133">Transmembrane helix</keyword>
<dbReference type="PROSITE" id="PS51755">
    <property type="entry name" value="OMPR_PHOB"/>
    <property type="match status" value="1"/>
</dbReference>
<dbReference type="GO" id="GO:0003677">
    <property type="term" value="F:DNA binding"/>
    <property type="evidence" value="ECO:0007669"/>
    <property type="project" value="UniProtKB-UniRule"/>
</dbReference>
<dbReference type="EMBL" id="BLJN01000002">
    <property type="protein sequence ID" value="GFE80348.1"/>
    <property type="molecule type" value="Genomic_DNA"/>
</dbReference>
<accession>A0A829YC13</accession>
<evidence type="ECO:0008006" key="13">
    <source>
        <dbReference type="Google" id="ProtNLM"/>
    </source>
</evidence>
<dbReference type="Gene3D" id="1.25.40.10">
    <property type="entry name" value="Tetratricopeptide repeat domain"/>
    <property type="match status" value="3"/>
</dbReference>
<dbReference type="Gene3D" id="1.10.10.10">
    <property type="entry name" value="Winged helix-like DNA-binding domain superfamily/Winged helix DNA-binding domain"/>
    <property type="match status" value="1"/>
</dbReference>
<dbReference type="SMART" id="SM00862">
    <property type="entry name" value="Trans_reg_C"/>
    <property type="match status" value="1"/>
</dbReference>
<keyword evidence="8" id="KW-0472">Membrane</keyword>
<dbReference type="InterPro" id="IPR036388">
    <property type="entry name" value="WH-like_DNA-bd_sf"/>
</dbReference>
<dbReference type="RefSeq" id="WP_161828508.1">
    <property type="nucleotide sequence ID" value="NZ_BLJO01000003.1"/>
</dbReference>
<dbReference type="CDD" id="cd00383">
    <property type="entry name" value="trans_reg_C"/>
    <property type="match status" value="1"/>
</dbReference>
<feature type="DNA-binding region" description="OmpR/PhoB-type" evidence="6">
    <location>
        <begin position="23"/>
        <end position="119"/>
    </location>
</feature>
<evidence type="ECO:0000313" key="12">
    <source>
        <dbReference type="Proteomes" id="UP000445000"/>
    </source>
</evidence>
<dbReference type="InterPro" id="IPR011009">
    <property type="entry name" value="Kinase-like_dom_sf"/>
</dbReference>
<gene>
    <name evidence="11" type="ORF">GCM10011487_23480</name>
</gene>
<evidence type="ECO:0000256" key="7">
    <source>
        <dbReference type="SAM" id="Coils"/>
    </source>
</evidence>
<feature type="domain" description="Protein kinase" evidence="9">
    <location>
        <begin position="148"/>
        <end position="441"/>
    </location>
</feature>
<dbReference type="SMART" id="SM00220">
    <property type="entry name" value="S_TKc"/>
    <property type="match status" value="1"/>
</dbReference>
<dbReference type="GO" id="GO:0004674">
    <property type="term" value="F:protein serine/threonine kinase activity"/>
    <property type="evidence" value="ECO:0007669"/>
    <property type="project" value="TreeGrafter"/>
</dbReference>
<keyword evidence="3" id="KW-0418">Kinase</keyword>
<keyword evidence="2" id="KW-0547">Nucleotide-binding</keyword>
<keyword evidence="4" id="KW-0067">ATP-binding</keyword>
<dbReference type="Pfam" id="PF00486">
    <property type="entry name" value="Trans_reg_C"/>
    <property type="match status" value="1"/>
</dbReference>
<reference evidence="12" key="1">
    <citation type="submission" date="2020-01" db="EMBL/GenBank/DDBJ databases">
        <title>'Steroidobacter agaridevorans' sp. nov., agar-degrading bacteria isolated from rhizosphere soils.</title>
        <authorList>
            <person name="Ikenaga M."/>
            <person name="Kataoka M."/>
            <person name="Murouchi A."/>
            <person name="Katsuragi S."/>
            <person name="Sakai M."/>
        </authorList>
    </citation>
    <scope>NUCLEOTIDE SEQUENCE [LARGE SCALE GENOMIC DNA]</scope>
    <source>
        <strain evidence="12">YU21-B</strain>
    </source>
</reference>
<dbReference type="Proteomes" id="UP000445000">
    <property type="component" value="Unassembled WGS sequence"/>
</dbReference>
<dbReference type="InterPro" id="IPR001867">
    <property type="entry name" value="OmpR/PhoB-type_DNA-bd"/>
</dbReference>
<evidence type="ECO:0000256" key="6">
    <source>
        <dbReference type="PROSITE-ProRule" id="PRU01091"/>
    </source>
</evidence>
<evidence type="ECO:0000256" key="2">
    <source>
        <dbReference type="ARBA" id="ARBA00022741"/>
    </source>
</evidence>
<evidence type="ECO:0000256" key="1">
    <source>
        <dbReference type="ARBA" id="ARBA00022679"/>
    </source>
</evidence>
<dbReference type="PANTHER" id="PTHR43289:SF6">
    <property type="entry name" value="SERINE_THREONINE-PROTEIN KINASE NEKL-3"/>
    <property type="match status" value="1"/>
</dbReference>
<dbReference type="Gene3D" id="1.10.510.10">
    <property type="entry name" value="Transferase(Phosphotransferase) domain 1"/>
    <property type="match status" value="1"/>
</dbReference>
<dbReference type="PROSITE" id="PS50011">
    <property type="entry name" value="PROTEIN_KINASE_DOM"/>
    <property type="match status" value="1"/>
</dbReference>
<dbReference type="SUPFAM" id="SSF56112">
    <property type="entry name" value="Protein kinase-like (PK-like)"/>
    <property type="match status" value="1"/>
</dbReference>
<dbReference type="GO" id="GO:0005524">
    <property type="term" value="F:ATP binding"/>
    <property type="evidence" value="ECO:0007669"/>
    <property type="project" value="UniProtKB-KW"/>
</dbReference>
<feature type="domain" description="OmpR/PhoB-type" evidence="10">
    <location>
        <begin position="23"/>
        <end position="119"/>
    </location>
</feature>
<comment type="caution">
    <text evidence="11">The sequence shown here is derived from an EMBL/GenBank/DDBJ whole genome shotgun (WGS) entry which is preliminary data.</text>
</comment>
<dbReference type="InterPro" id="IPR011990">
    <property type="entry name" value="TPR-like_helical_dom_sf"/>
</dbReference>
<keyword evidence="5 6" id="KW-0238">DNA-binding</keyword>
<evidence type="ECO:0000259" key="9">
    <source>
        <dbReference type="PROSITE" id="PS50011"/>
    </source>
</evidence>
<dbReference type="SUPFAM" id="SSF46894">
    <property type="entry name" value="C-terminal effector domain of the bipartite response regulators"/>
    <property type="match status" value="1"/>
</dbReference>
<evidence type="ECO:0000256" key="4">
    <source>
        <dbReference type="ARBA" id="ARBA00022840"/>
    </source>
</evidence>
<evidence type="ECO:0000259" key="10">
    <source>
        <dbReference type="PROSITE" id="PS51755"/>
    </source>
</evidence>
<keyword evidence="8" id="KW-0812">Transmembrane</keyword>